<comment type="similarity">
    <text evidence="1">Belongs to the type IV zinc-finger family. Class A subfamily.</text>
</comment>
<evidence type="ECO:0000256" key="2">
    <source>
        <dbReference type="ARBA" id="ARBA00022723"/>
    </source>
</evidence>
<dbReference type="SMART" id="SM00401">
    <property type="entry name" value="ZnF_GATA"/>
    <property type="match status" value="1"/>
</dbReference>
<evidence type="ECO:0000256" key="5">
    <source>
        <dbReference type="ARBA" id="ARBA00023015"/>
    </source>
</evidence>
<evidence type="ECO:0000256" key="9">
    <source>
        <dbReference type="PROSITE-ProRule" id="PRU00094"/>
    </source>
</evidence>
<dbReference type="Gene3D" id="3.30.50.10">
    <property type="entry name" value="Erythroid Transcription Factor GATA-1, subunit A"/>
    <property type="match status" value="1"/>
</dbReference>
<keyword evidence="3 9" id="KW-0863">Zinc-finger</keyword>
<accession>A0ABM3HU84</accession>
<dbReference type="PANTHER" id="PTHR45658:SF154">
    <property type="entry name" value="GATA TRANSCRIPTION FACTOR 10-RELATED"/>
    <property type="match status" value="1"/>
</dbReference>
<evidence type="ECO:0000256" key="3">
    <source>
        <dbReference type="ARBA" id="ARBA00022771"/>
    </source>
</evidence>
<evidence type="ECO:0000259" key="11">
    <source>
        <dbReference type="PROSITE" id="PS50114"/>
    </source>
</evidence>
<protein>
    <submittedName>
        <fullName evidence="13">GATA transcription factor 10-like isoform X1</fullName>
    </submittedName>
</protein>
<keyword evidence="7" id="KW-0010">Activator</keyword>
<evidence type="ECO:0000313" key="13">
    <source>
        <dbReference type="RefSeq" id="XP_048140149.1"/>
    </source>
</evidence>
<reference evidence="13" key="1">
    <citation type="submission" date="2025-08" db="UniProtKB">
        <authorList>
            <consortium name="RefSeq"/>
        </authorList>
    </citation>
    <scope>IDENTIFICATION</scope>
    <source>
        <tissue evidence="13">Leaf</tissue>
    </source>
</reference>
<evidence type="ECO:0000256" key="1">
    <source>
        <dbReference type="ARBA" id="ARBA00005694"/>
    </source>
</evidence>
<dbReference type="Proteomes" id="UP000827889">
    <property type="component" value="Chromosome 8"/>
</dbReference>
<feature type="domain" description="GATA-type" evidence="11">
    <location>
        <begin position="238"/>
        <end position="274"/>
    </location>
</feature>
<dbReference type="InterPro" id="IPR013088">
    <property type="entry name" value="Znf_NHR/GATA"/>
</dbReference>
<proteinExistence type="inferred from homology"/>
<sequence length="335" mass="37145">MSKKKIDYVGSWIFDDNVNSTSDEFFDNVLKQVDFPLEDVEGNILSDDWDASFRLLELPSSDVLEGCPSSYCGKICEDISAPDRSLSRSLIGCLTLLASAFSHENEDKAKVKASPSCTETNSNRSISHYQTSNDKDCSLENSSSGSIENSLLFSSKFLIPVKRARSKRLRPLTPKTRFNFPFVSSASSASGKYRPLAASGSFSESCHYKKSFSKRKGKERNLHLLSGAKEMNSASQNPSPARKCMHCEVTKTPQWREGPMGPKTLCNACGVRYRSGRLFPEYRPAASPTFVSSLHSNSHRKVIEMRKKADHKPGFAAMNNLRCPPVTMSDGRVPV</sequence>
<gene>
    <name evidence="13" type="primary">LOC115738253</name>
</gene>
<keyword evidence="2" id="KW-0479">Metal-binding</keyword>
<keyword evidence="4" id="KW-0862">Zinc</keyword>
<feature type="region of interest" description="Disordered" evidence="10">
    <location>
        <begin position="112"/>
        <end position="133"/>
    </location>
</feature>
<evidence type="ECO:0000256" key="4">
    <source>
        <dbReference type="ARBA" id="ARBA00022833"/>
    </source>
</evidence>
<dbReference type="PROSITE" id="PS00344">
    <property type="entry name" value="GATA_ZN_FINGER_1"/>
    <property type="match status" value="1"/>
</dbReference>
<dbReference type="PANTHER" id="PTHR45658">
    <property type="entry name" value="GATA TRANSCRIPTION FACTOR"/>
    <property type="match status" value="1"/>
</dbReference>
<feature type="compositionally biased region" description="Polar residues" evidence="10">
    <location>
        <begin position="115"/>
        <end position="132"/>
    </location>
</feature>
<dbReference type="InterPro" id="IPR000679">
    <property type="entry name" value="Znf_GATA"/>
</dbReference>
<evidence type="ECO:0000256" key="7">
    <source>
        <dbReference type="ARBA" id="ARBA00023159"/>
    </source>
</evidence>
<evidence type="ECO:0000256" key="8">
    <source>
        <dbReference type="ARBA" id="ARBA00023163"/>
    </source>
</evidence>
<organism evidence="12 13">
    <name type="scientific">Rhodamnia argentea</name>
    <dbReference type="NCBI Taxonomy" id="178133"/>
    <lineage>
        <taxon>Eukaryota</taxon>
        <taxon>Viridiplantae</taxon>
        <taxon>Streptophyta</taxon>
        <taxon>Embryophyta</taxon>
        <taxon>Tracheophyta</taxon>
        <taxon>Spermatophyta</taxon>
        <taxon>Magnoliopsida</taxon>
        <taxon>eudicotyledons</taxon>
        <taxon>Gunneridae</taxon>
        <taxon>Pentapetalae</taxon>
        <taxon>rosids</taxon>
        <taxon>malvids</taxon>
        <taxon>Myrtales</taxon>
        <taxon>Myrtaceae</taxon>
        <taxon>Myrtoideae</taxon>
        <taxon>Myrteae</taxon>
        <taxon>Australasian group</taxon>
        <taxon>Rhodamnia</taxon>
    </lineage>
</organism>
<dbReference type="Pfam" id="PF00320">
    <property type="entry name" value="GATA"/>
    <property type="match status" value="1"/>
</dbReference>
<keyword evidence="8" id="KW-0804">Transcription</keyword>
<keyword evidence="12" id="KW-1185">Reference proteome</keyword>
<keyword evidence="6" id="KW-0238">DNA-binding</keyword>
<dbReference type="GeneID" id="115738253"/>
<dbReference type="RefSeq" id="XP_048140149.1">
    <property type="nucleotide sequence ID" value="XM_048284192.1"/>
</dbReference>
<dbReference type="InterPro" id="IPR051140">
    <property type="entry name" value="GATA_TF"/>
</dbReference>
<name>A0ABM3HU84_9MYRT</name>
<dbReference type="CDD" id="cd00202">
    <property type="entry name" value="ZnF_GATA"/>
    <property type="match status" value="1"/>
</dbReference>
<dbReference type="PROSITE" id="PS50114">
    <property type="entry name" value="GATA_ZN_FINGER_2"/>
    <property type="match status" value="1"/>
</dbReference>
<dbReference type="SUPFAM" id="SSF57716">
    <property type="entry name" value="Glucocorticoid receptor-like (DNA-binding domain)"/>
    <property type="match status" value="1"/>
</dbReference>
<evidence type="ECO:0000313" key="12">
    <source>
        <dbReference type="Proteomes" id="UP000827889"/>
    </source>
</evidence>
<keyword evidence="5" id="KW-0805">Transcription regulation</keyword>
<evidence type="ECO:0000256" key="6">
    <source>
        <dbReference type="ARBA" id="ARBA00023125"/>
    </source>
</evidence>
<evidence type="ECO:0000256" key="10">
    <source>
        <dbReference type="SAM" id="MobiDB-lite"/>
    </source>
</evidence>